<name>A0A914WXT8_9BILA</name>
<dbReference type="PANTHER" id="PTHR35017:SF3">
    <property type="entry name" value="SHKT DOMAIN-CONTAINING PROTEIN"/>
    <property type="match status" value="1"/>
</dbReference>
<organism evidence="2 3">
    <name type="scientific">Plectus sambesii</name>
    <dbReference type="NCBI Taxonomy" id="2011161"/>
    <lineage>
        <taxon>Eukaryota</taxon>
        <taxon>Metazoa</taxon>
        <taxon>Ecdysozoa</taxon>
        <taxon>Nematoda</taxon>
        <taxon>Chromadorea</taxon>
        <taxon>Plectida</taxon>
        <taxon>Plectina</taxon>
        <taxon>Plectoidea</taxon>
        <taxon>Plectidae</taxon>
        <taxon>Plectus</taxon>
    </lineage>
</organism>
<evidence type="ECO:0000313" key="3">
    <source>
        <dbReference type="WBParaSite" id="PSAMB.scaffold5670size11132.g27048.t1"/>
    </source>
</evidence>
<protein>
    <submittedName>
        <fullName evidence="3">Uncharacterized protein</fullName>
    </submittedName>
</protein>
<evidence type="ECO:0000313" key="2">
    <source>
        <dbReference type="Proteomes" id="UP000887566"/>
    </source>
</evidence>
<dbReference type="PANTHER" id="PTHR35017">
    <property type="entry name" value="PROTEIN CBG16223-RELATED"/>
    <property type="match status" value="1"/>
</dbReference>
<accession>A0A914WXT8</accession>
<feature type="signal peptide" evidence="1">
    <location>
        <begin position="1"/>
        <end position="21"/>
    </location>
</feature>
<feature type="chain" id="PRO_5036835032" evidence="1">
    <location>
        <begin position="22"/>
        <end position="181"/>
    </location>
</feature>
<dbReference type="Proteomes" id="UP000887566">
    <property type="component" value="Unplaced"/>
</dbReference>
<proteinExistence type="predicted"/>
<keyword evidence="1" id="KW-0732">Signal</keyword>
<reference evidence="3" key="1">
    <citation type="submission" date="2022-11" db="UniProtKB">
        <authorList>
            <consortium name="WormBaseParasite"/>
        </authorList>
    </citation>
    <scope>IDENTIFICATION</scope>
</reference>
<evidence type="ECO:0000256" key="1">
    <source>
        <dbReference type="SAM" id="SignalP"/>
    </source>
</evidence>
<dbReference type="WBParaSite" id="PSAMB.scaffold5670size11132.g27048.t1">
    <property type="protein sequence ID" value="PSAMB.scaffold5670size11132.g27048.t1"/>
    <property type="gene ID" value="PSAMB.scaffold5670size11132.g27048"/>
</dbReference>
<sequence length="181" mass="19971">MDSLVVIILLFLTCYTLQSEAQNKAFLPPCCRDSIGTVACQRLKAGRASWFTTSCNTKADFRLIQCCQTCEADGSVYKYNTIARTLTQAACFDRMSPAYCAKFVYSLAPWTSATWTCDGKYSAVAFRICRLSCGYCSLNTTGIAATLTEANFNYERAMEQCSGLGNNNDDPDAAFYINDLP</sequence>
<keyword evidence="2" id="KW-1185">Reference proteome</keyword>
<dbReference type="AlphaFoldDB" id="A0A914WXT8"/>